<proteinExistence type="predicted"/>
<dbReference type="AlphaFoldDB" id="A0A1S8TQU7"/>
<reference evidence="1 2" key="1">
    <citation type="submission" date="2016-05" db="EMBL/GenBank/DDBJ databases">
        <title>Microbial solvent formation.</title>
        <authorList>
            <person name="Poehlein A."/>
            <person name="Montoya Solano J.D."/>
            <person name="Flitsch S."/>
            <person name="Krabben P."/>
            <person name="Duerre P."/>
            <person name="Daniel R."/>
        </authorList>
    </citation>
    <scope>NUCLEOTIDE SEQUENCE [LARGE SCALE GENOMIC DNA]</scope>
    <source>
        <strain evidence="1 2">DSM 2619</strain>
    </source>
</reference>
<organism evidence="1 2">
    <name type="scientific">Clostridium puniceum</name>
    <dbReference type="NCBI Taxonomy" id="29367"/>
    <lineage>
        <taxon>Bacteria</taxon>
        <taxon>Bacillati</taxon>
        <taxon>Bacillota</taxon>
        <taxon>Clostridia</taxon>
        <taxon>Eubacteriales</taxon>
        <taxon>Clostridiaceae</taxon>
        <taxon>Clostridium</taxon>
    </lineage>
</organism>
<evidence type="ECO:0000313" key="2">
    <source>
        <dbReference type="Proteomes" id="UP000190890"/>
    </source>
</evidence>
<comment type="caution">
    <text evidence="1">The sequence shown here is derived from an EMBL/GenBank/DDBJ whole genome shotgun (WGS) entry which is preliminary data.</text>
</comment>
<protein>
    <submittedName>
        <fullName evidence="1">Uncharacterized protein</fullName>
    </submittedName>
</protein>
<dbReference type="EMBL" id="LZZM01000093">
    <property type="protein sequence ID" value="OOM79992.1"/>
    <property type="molecule type" value="Genomic_DNA"/>
</dbReference>
<evidence type="ECO:0000313" key="1">
    <source>
        <dbReference type="EMBL" id="OOM79992.1"/>
    </source>
</evidence>
<sequence>MRDVENNEKNLINAVDRYLQENYRELYNENNLEVIFKKAREDKNIELKMVNTISKFILN</sequence>
<gene>
    <name evidence="1" type="ORF">CLPUN_14160</name>
</gene>
<accession>A0A1S8TQU7</accession>
<dbReference type="RefSeq" id="WP_423237284.1">
    <property type="nucleotide sequence ID" value="NZ_LZZM01000093.1"/>
</dbReference>
<keyword evidence="2" id="KW-1185">Reference proteome</keyword>
<dbReference type="Proteomes" id="UP000190890">
    <property type="component" value="Unassembled WGS sequence"/>
</dbReference>
<name>A0A1S8TQU7_9CLOT</name>